<dbReference type="OrthoDB" id="196650at2759"/>
<keyword evidence="3 6" id="KW-0812">Transmembrane</keyword>
<feature type="signal peptide" evidence="7">
    <location>
        <begin position="1"/>
        <end position="18"/>
    </location>
</feature>
<evidence type="ECO:0000313" key="9">
    <source>
        <dbReference type="Proteomes" id="UP000886523"/>
    </source>
</evidence>
<evidence type="ECO:0000256" key="4">
    <source>
        <dbReference type="ARBA" id="ARBA00022989"/>
    </source>
</evidence>
<feature type="transmembrane region" description="Helical" evidence="6">
    <location>
        <begin position="159"/>
        <end position="179"/>
    </location>
</feature>
<comment type="caution">
    <text evidence="8">The sequence shown here is derived from an EMBL/GenBank/DDBJ whole genome shotgun (WGS) entry which is preliminary data.</text>
</comment>
<keyword evidence="7" id="KW-0732">Signal</keyword>
<organism evidence="8 9">
    <name type="scientific">Hydnum rufescens UP504</name>
    <dbReference type="NCBI Taxonomy" id="1448309"/>
    <lineage>
        <taxon>Eukaryota</taxon>
        <taxon>Fungi</taxon>
        <taxon>Dikarya</taxon>
        <taxon>Basidiomycota</taxon>
        <taxon>Agaricomycotina</taxon>
        <taxon>Agaricomycetes</taxon>
        <taxon>Cantharellales</taxon>
        <taxon>Hydnaceae</taxon>
        <taxon>Hydnum</taxon>
    </lineage>
</organism>
<evidence type="ECO:0000256" key="3">
    <source>
        <dbReference type="ARBA" id="ARBA00022692"/>
    </source>
</evidence>
<feature type="transmembrane region" description="Helical" evidence="6">
    <location>
        <begin position="89"/>
        <end position="114"/>
    </location>
</feature>
<proteinExistence type="predicted"/>
<dbReference type="Proteomes" id="UP000886523">
    <property type="component" value="Unassembled WGS sequence"/>
</dbReference>
<dbReference type="EMBL" id="MU129062">
    <property type="protein sequence ID" value="KAF9508275.1"/>
    <property type="molecule type" value="Genomic_DNA"/>
</dbReference>
<dbReference type="AlphaFoldDB" id="A0A9P6AN10"/>
<evidence type="ECO:0000256" key="1">
    <source>
        <dbReference type="ARBA" id="ARBA00004141"/>
    </source>
</evidence>
<evidence type="ECO:0000313" key="8">
    <source>
        <dbReference type="EMBL" id="KAF9508275.1"/>
    </source>
</evidence>
<dbReference type="InterPro" id="IPR036259">
    <property type="entry name" value="MFS_trans_sf"/>
</dbReference>
<gene>
    <name evidence="8" type="ORF">BS47DRAFT_1350585</name>
</gene>
<keyword evidence="5 6" id="KW-0472">Membrane</keyword>
<evidence type="ECO:0000256" key="6">
    <source>
        <dbReference type="SAM" id="Phobius"/>
    </source>
</evidence>
<sequence length="367" mass="39755">MVGNLLSAIVWMQSTTFASFMLSRAIGGISEGNVQLSIAILSDISTPETRGKALSLVGIAFGLCFCVGPPLGAYFASRPFSPSLGSFEFNIYAAPAGLSLVLLVIETAFLAYFLPETKGKGRLMDIDDLDVADDKKTDSKALVPEPEERLRMLSELGKYHFFFLAIFSGVEFTLTFLTFDLFDWTNLQNGRLLGFIGVLSTLLQGGYVRRAIAKTGEILCPLPFFLSLLPYFAQHEAIVRTGIRTLYLAAALLAFTSATVVNSLTALASLQCDDDNEKEKEKAASHPGLSKGRALGQFRSSGQLGRAIGPLLACASYWTFGPTATYLVGGGAMFILARHMRQIQRSGKISRGKKALSRQNSLIMAPF</sequence>
<keyword evidence="4 6" id="KW-1133">Transmembrane helix</keyword>
<keyword evidence="9" id="KW-1185">Reference proteome</keyword>
<dbReference type="SUPFAM" id="SSF103473">
    <property type="entry name" value="MFS general substrate transporter"/>
    <property type="match status" value="1"/>
</dbReference>
<feature type="transmembrane region" description="Helical" evidence="6">
    <location>
        <begin position="53"/>
        <end position="77"/>
    </location>
</feature>
<evidence type="ECO:0000256" key="5">
    <source>
        <dbReference type="ARBA" id="ARBA00023136"/>
    </source>
</evidence>
<reference evidence="8" key="1">
    <citation type="journal article" date="2020" name="Nat. Commun.">
        <title>Large-scale genome sequencing of mycorrhizal fungi provides insights into the early evolution of symbiotic traits.</title>
        <authorList>
            <person name="Miyauchi S."/>
            <person name="Kiss E."/>
            <person name="Kuo A."/>
            <person name="Drula E."/>
            <person name="Kohler A."/>
            <person name="Sanchez-Garcia M."/>
            <person name="Morin E."/>
            <person name="Andreopoulos B."/>
            <person name="Barry K.W."/>
            <person name="Bonito G."/>
            <person name="Buee M."/>
            <person name="Carver A."/>
            <person name="Chen C."/>
            <person name="Cichocki N."/>
            <person name="Clum A."/>
            <person name="Culley D."/>
            <person name="Crous P.W."/>
            <person name="Fauchery L."/>
            <person name="Girlanda M."/>
            <person name="Hayes R.D."/>
            <person name="Keri Z."/>
            <person name="LaButti K."/>
            <person name="Lipzen A."/>
            <person name="Lombard V."/>
            <person name="Magnuson J."/>
            <person name="Maillard F."/>
            <person name="Murat C."/>
            <person name="Nolan M."/>
            <person name="Ohm R.A."/>
            <person name="Pangilinan J."/>
            <person name="Pereira M.F."/>
            <person name="Perotto S."/>
            <person name="Peter M."/>
            <person name="Pfister S."/>
            <person name="Riley R."/>
            <person name="Sitrit Y."/>
            <person name="Stielow J.B."/>
            <person name="Szollosi G."/>
            <person name="Zifcakova L."/>
            <person name="Stursova M."/>
            <person name="Spatafora J.W."/>
            <person name="Tedersoo L."/>
            <person name="Vaario L.M."/>
            <person name="Yamada A."/>
            <person name="Yan M."/>
            <person name="Wang P."/>
            <person name="Xu J."/>
            <person name="Bruns T."/>
            <person name="Baldrian P."/>
            <person name="Vilgalys R."/>
            <person name="Dunand C."/>
            <person name="Henrissat B."/>
            <person name="Grigoriev I.V."/>
            <person name="Hibbett D."/>
            <person name="Nagy L.G."/>
            <person name="Martin F.M."/>
        </authorList>
    </citation>
    <scope>NUCLEOTIDE SEQUENCE</scope>
    <source>
        <strain evidence="8">UP504</strain>
    </source>
</reference>
<evidence type="ECO:0000256" key="2">
    <source>
        <dbReference type="ARBA" id="ARBA00022448"/>
    </source>
</evidence>
<protein>
    <recommendedName>
        <fullName evidence="10">Major facilitator superfamily (MFS) profile domain-containing protein</fullName>
    </recommendedName>
</protein>
<dbReference type="GO" id="GO:0022857">
    <property type="term" value="F:transmembrane transporter activity"/>
    <property type="evidence" value="ECO:0007669"/>
    <property type="project" value="InterPro"/>
</dbReference>
<dbReference type="PANTHER" id="PTHR23504">
    <property type="entry name" value="MAJOR FACILITATOR SUPERFAMILY DOMAIN-CONTAINING PROTEIN 10"/>
    <property type="match status" value="1"/>
</dbReference>
<dbReference type="Gene3D" id="1.20.1250.20">
    <property type="entry name" value="MFS general substrate transporter like domains"/>
    <property type="match status" value="1"/>
</dbReference>
<evidence type="ECO:0008006" key="10">
    <source>
        <dbReference type="Google" id="ProtNLM"/>
    </source>
</evidence>
<name>A0A9P6AN10_9AGAM</name>
<dbReference type="PANTHER" id="PTHR23504:SF31">
    <property type="entry name" value="MAJOR FACILITATOR SUPERFAMILY DOMAIN-CONTAINING PROTEIN 10"/>
    <property type="match status" value="1"/>
</dbReference>
<accession>A0A9P6AN10</accession>
<evidence type="ECO:0000256" key="7">
    <source>
        <dbReference type="SAM" id="SignalP"/>
    </source>
</evidence>
<dbReference type="GO" id="GO:0016020">
    <property type="term" value="C:membrane"/>
    <property type="evidence" value="ECO:0007669"/>
    <property type="project" value="UniProtKB-SubCell"/>
</dbReference>
<feature type="transmembrane region" description="Helical" evidence="6">
    <location>
        <begin position="245"/>
        <end position="270"/>
    </location>
</feature>
<feature type="transmembrane region" description="Helical" evidence="6">
    <location>
        <begin position="20"/>
        <end position="41"/>
    </location>
</feature>
<dbReference type="InterPro" id="IPR011701">
    <property type="entry name" value="MFS"/>
</dbReference>
<comment type="subcellular location">
    <subcellularLocation>
        <location evidence="1">Membrane</location>
        <topology evidence="1">Multi-pass membrane protein</topology>
    </subcellularLocation>
</comment>
<dbReference type="Pfam" id="PF07690">
    <property type="entry name" value="MFS_1"/>
    <property type="match status" value="1"/>
</dbReference>
<feature type="chain" id="PRO_5040442187" description="Major facilitator superfamily (MFS) profile domain-containing protein" evidence="7">
    <location>
        <begin position="19"/>
        <end position="367"/>
    </location>
</feature>
<feature type="transmembrane region" description="Helical" evidence="6">
    <location>
        <begin position="191"/>
        <end position="208"/>
    </location>
</feature>
<keyword evidence="2" id="KW-0813">Transport</keyword>